<proteinExistence type="inferred from homology"/>
<keyword evidence="10" id="KW-1185">Reference proteome</keyword>
<evidence type="ECO:0000313" key="10">
    <source>
        <dbReference type="Proteomes" id="UP000596742"/>
    </source>
</evidence>
<dbReference type="PANTHER" id="PTHR33690">
    <property type="entry name" value="DUF4605 DOMAIN-CONTAINING PROTEIN"/>
    <property type="match status" value="1"/>
</dbReference>
<dbReference type="Proteomes" id="UP000596742">
    <property type="component" value="Unassembled WGS sequence"/>
</dbReference>
<evidence type="ECO:0000256" key="3">
    <source>
        <dbReference type="ARBA" id="ARBA00022692"/>
    </source>
</evidence>
<dbReference type="PANTHER" id="PTHR33690:SF3">
    <property type="entry name" value="UBIQUITIN-LIKE DOMAIN-CONTAINING PROTEIN"/>
    <property type="match status" value="1"/>
</dbReference>
<sequence>MVKILSNGDIVPDDDPRAQQSSSRSSRPTSARPRQGYVQHDNNAYQQGQAGGQSVSVFTVANQKLLGFGLPRFNVGPYVVEPIVLVAFVLAGVLMGLPGLIFAALLFFVSQWSGIGGGEGGGGAGQRMGGGNQGGGGHRLG</sequence>
<name>A0A8B6HM00_MYTGA</name>
<feature type="compositionally biased region" description="Low complexity" evidence="6">
    <location>
        <begin position="18"/>
        <end position="35"/>
    </location>
</feature>
<feature type="region of interest" description="Disordered" evidence="6">
    <location>
        <begin position="1"/>
        <end position="50"/>
    </location>
</feature>
<evidence type="ECO:0000256" key="1">
    <source>
        <dbReference type="ARBA" id="ARBA00004167"/>
    </source>
</evidence>
<evidence type="ECO:0000313" key="9">
    <source>
        <dbReference type="EMBL" id="VDI81215.1"/>
    </source>
</evidence>
<reference evidence="9" key="1">
    <citation type="submission" date="2018-11" db="EMBL/GenBank/DDBJ databases">
        <authorList>
            <person name="Alioto T."/>
            <person name="Alioto T."/>
        </authorList>
    </citation>
    <scope>NUCLEOTIDE SEQUENCE</scope>
</reference>
<accession>A0A8B6HM00</accession>
<dbReference type="AlphaFoldDB" id="A0A8B6HM00"/>
<evidence type="ECO:0000256" key="6">
    <source>
        <dbReference type="SAM" id="MobiDB-lite"/>
    </source>
</evidence>
<feature type="domain" description="DUF4605" evidence="8">
    <location>
        <begin position="56"/>
        <end position="113"/>
    </location>
</feature>
<keyword evidence="3 7" id="KW-0812">Transmembrane</keyword>
<organism evidence="9 10">
    <name type="scientific">Mytilus galloprovincialis</name>
    <name type="common">Mediterranean mussel</name>
    <dbReference type="NCBI Taxonomy" id="29158"/>
    <lineage>
        <taxon>Eukaryota</taxon>
        <taxon>Metazoa</taxon>
        <taxon>Spiralia</taxon>
        <taxon>Lophotrochozoa</taxon>
        <taxon>Mollusca</taxon>
        <taxon>Bivalvia</taxon>
        <taxon>Autobranchia</taxon>
        <taxon>Pteriomorphia</taxon>
        <taxon>Mytilida</taxon>
        <taxon>Mytiloidea</taxon>
        <taxon>Mytilidae</taxon>
        <taxon>Mytilinae</taxon>
        <taxon>Mytilus</taxon>
    </lineage>
</organism>
<dbReference type="GO" id="GO:0016020">
    <property type="term" value="C:membrane"/>
    <property type="evidence" value="ECO:0007669"/>
    <property type="project" value="UniProtKB-SubCell"/>
</dbReference>
<feature type="region of interest" description="Disordered" evidence="6">
    <location>
        <begin position="120"/>
        <end position="141"/>
    </location>
</feature>
<evidence type="ECO:0000256" key="2">
    <source>
        <dbReference type="ARBA" id="ARBA00006165"/>
    </source>
</evidence>
<keyword evidence="4 7" id="KW-1133">Transmembrane helix</keyword>
<comment type="subcellular location">
    <subcellularLocation>
        <location evidence="1">Membrane</location>
        <topology evidence="1">Single-pass membrane protein</topology>
    </subcellularLocation>
</comment>
<comment type="caution">
    <text evidence="9">The sequence shown here is derived from an EMBL/GenBank/DDBJ whole genome shotgun (WGS) entry which is preliminary data.</text>
</comment>
<feature type="transmembrane region" description="Helical" evidence="7">
    <location>
        <begin position="83"/>
        <end position="109"/>
    </location>
</feature>
<dbReference type="EMBL" id="UYJE01010245">
    <property type="protein sequence ID" value="VDI81215.1"/>
    <property type="molecule type" value="Genomic_DNA"/>
</dbReference>
<comment type="similarity">
    <text evidence="2">Belongs to the FAM241 family.</text>
</comment>
<gene>
    <name evidence="9" type="ORF">MGAL_10B047480</name>
</gene>
<evidence type="ECO:0000256" key="7">
    <source>
        <dbReference type="SAM" id="Phobius"/>
    </source>
</evidence>
<evidence type="ECO:0000256" key="5">
    <source>
        <dbReference type="ARBA" id="ARBA00023136"/>
    </source>
</evidence>
<dbReference type="InterPro" id="IPR027953">
    <property type="entry name" value="DUF4605"/>
</dbReference>
<evidence type="ECO:0000259" key="8">
    <source>
        <dbReference type="Pfam" id="PF15378"/>
    </source>
</evidence>
<protein>
    <recommendedName>
        <fullName evidence="8">DUF4605 domain-containing protein</fullName>
    </recommendedName>
</protein>
<keyword evidence="5 7" id="KW-0472">Membrane</keyword>
<evidence type="ECO:0000256" key="4">
    <source>
        <dbReference type="ARBA" id="ARBA00022989"/>
    </source>
</evidence>
<dbReference type="InterPro" id="IPR052502">
    <property type="entry name" value="FAM241_domain"/>
</dbReference>
<dbReference type="Pfam" id="PF15378">
    <property type="entry name" value="DUF4605"/>
    <property type="match status" value="1"/>
</dbReference>
<dbReference type="OrthoDB" id="10060343at2759"/>